<gene>
    <name evidence="2" type="ORF">EJ903_25880</name>
</gene>
<dbReference type="InterPro" id="IPR023404">
    <property type="entry name" value="rSAM_horseshoe"/>
</dbReference>
<dbReference type="GO" id="GO:0035599">
    <property type="term" value="F:aspartic acid methylthiotransferase activity"/>
    <property type="evidence" value="ECO:0007669"/>
    <property type="project" value="TreeGrafter"/>
</dbReference>
<name>A0A431V9J2_9PROT</name>
<dbReference type="GO" id="GO:0005829">
    <property type="term" value="C:cytosol"/>
    <property type="evidence" value="ECO:0007669"/>
    <property type="project" value="TreeGrafter"/>
</dbReference>
<dbReference type="SUPFAM" id="SSF102114">
    <property type="entry name" value="Radical SAM enzymes"/>
    <property type="match status" value="1"/>
</dbReference>
<dbReference type="Pfam" id="PF04055">
    <property type="entry name" value="Radical_SAM"/>
    <property type="match status" value="1"/>
</dbReference>
<organism evidence="2 3">
    <name type="scientific">Azospirillum griseum</name>
    <dbReference type="NCBI Taxonomy" id="2496639"/>
    <lineage>
        <taxon>Bacteria</taxon>
        <taxon>Pseudomonadati</taxon>
        <taxon>Pseudomonadota</taxon>
        <taxon>Alphaproteobacteria</taxon>
        <taxon>Rhodospirillales</taxon>
        <taxon>Azospirillaceae</taxon>
        <taxon>Azospirillum</taxon>
    </lineage>
</organism>
<dbReference type="SFLD" id="SFLDG01082">
    <property type="entry name" value="B12-binding_domain_containing"/>
    <property type="match status" value="1"/>
</dbReference>
<dbReference type="InterPro" id="IPR006638">
    <property type="entry name" value="Elp3/MiaA/NifB-like_rSAM"/>
</dbReference>
<dbReference type="EMBL" id="RXMA01000066">
    <property type="protein sequence ID" value="RTR11804.1"/>
    <property type="molecule type" value="Genomic_DNA"/>
</dbReference>
<dbReference type="InterPro" id="IPR038135">
    <property type="entry name" value="Methylthiotransferase_N_sf"/>
</dbReference>
<dbReference type="AlphaFoldDB" id="A0A431V9J2"/>
<evidence type="ECO:0000313" key="2">
    <source>
        <dbReference type="EMBL" id="RTR11804.1"/>
    </source>
</evidence>
<dbReference type="Gene3D" id="3.40.50.12160">
    <property type="entry name" value="Methylthiotransferase, N-terminal domain"/>
    <property type="match status" value="1"/>
</dbReference>
<evidence type="ECO:0000259" key="1">
    <source>
        <dbReference type="PROSITE" id="PS51918"/>
    </source>
</evidence>
<accession>A0A431V9J2</accession>
<dbReference type="SFLD" id="SFLDS00029">
    <property type="entry name" value="Radical_SAM"/>
    <property type="match status" value="1"/>
</dbReference>
<keyword evidence="3" id="KW-1185">Reference proteome</keyword>
<feature type="domain" description="Radical SAM core" evidence="1">
    <location>
        <begin position="165"/>
        <end position="391"/>
    </location>
</feature>
<dbReference type="PANTHER" id="PTHR43837">
    <property type="entry name" value="RIBOSOMAL PROTEIN S12 METHYLTHIOTRANSFERASE RIMO"/>
    <property type="match status" value="1"/>
</dbReference>
<reference evidence="2 3" key="1">
    <citation type="submission" date="2018-12" db="EMBL/GenBank/DDBJ databases">
        <authorList>
            <person name="Yang Y."/>
        </authorList>
    </citation>
    <scope>NUCLEOTIDE SEQUENCE [LARGE SCALE GENOMIC DNA]</scope>
    <source>
        <strain evidence="2 3">L-25-5w-1</strain>
    </source>
</reference>
<dbReference type="InterPro" id="IPR007197">
    <property type="entry name" value="rSAM"/>
</dbReference>
<dbReference type="InterPro" id="IPR058240">
    <property type="entry name" value="rSAM_sf"/>
</dbReference>
<dbReference type="InterPro" id="IPR005840">
    <property type="entry name" value="Ribosomal_uS12_MeSTrfase_RimO"/>
</dbReference>
<dbReference type="GO" id="GO:0051539">
    <property type="term" value="F:4 iron, 4 sulfur cluster binding"/>
    <property type="evidence" value="ECO:0007669"/>
    <property type="project" value="InterPro"/>
</dbReference>
<dbReference type="Gene3D" id="3.80.30.20">
    <property type="entry name" value="tm_1862 like domain"/>
    <property type="match status" value="1"/>
</dbReference>
<dbReference type="PANTHER" id="PTHR43837:SF1">
    <property type="entry name" value="RIBOSOMAL PROTEIN US12 METHYLTHIOTRANSFERASE RIMO"/>
    <property type="match status" value="1"/>
</dbReference>
<dbReference type="SMART" id="SM00729">
    <property type="entry name" value="Elp3"/>
    <property type="match status" value="1"/>
</dbReference>
<sequence>MENNDFRRILLTEADRGRVKDHFWDVECSMKIFITEDDMCTTQKLNLARVQRWLEANGCSIIDAAEGADRLLCMTCNGWSLLENISYNRIRTYSETHADRMIVMGCVNDAHPEKVAKIWSGPTVRTKSRDALSFEEIEALFPDFRISLKDIPAQSVFRRKEDYRDYNLLKRFINISEGCAFSCTFCTHKPGLGARRSRPVDEILDQIRQCVTEGVRIVNLMGMETALYGVELGSSYPELLQAVLDLDNSYEVHVAQFNPTGIYRYRDRLLSLFQNKRVSDIQTPIQSVSPRLMKMMNRREHSDVVGPFMRAVREVNTRTILRTDVIVGWPTETEEERRASLDFAGQHFDEIALYTIELSSDLPAWKYHDQAFSVDELQRIRRDSIDYLNARYDVVVHSGQQDDNTMKIAEQRRKLLRAKRAVA</sequence>
<comment type="caution">
    <text evidence="2">The sequence shown here is derived from an EMBL/GenBank/DDBJ whole genome shotgun (WGS) entry which is preliminary data.</text>
</comment>
<evidence type="ECO:0000313" key="3">
    <source>
        <dbReference type="Proteomes" id="UP000277007"/>
    </source>
</evidence>
<dbReference type="CDD" id="cd01335">
    <property type="entry name" value="Radical_SAM"/>
    <property type="match status" value="1"/>
</dbReference>
<dbReference type="PROSITE" id="PS51918">
    <property type="entry name" value="RADICAL_SAM"/>
    <property type="match status" value="1"/>
</dbReference>
<dbReference type="Proteomes" id="UP000277007">
    <property type="component" value="Unassembled WGS sequence"/>
</dbReference>
<protein>
    <submittedName>
        <fullName evidence="2">Radical SAM protein</fullName>
    </submittedName>
</protein>
<proteinExistence type="predicted"/>